<dbReference type="AlphaFoldDB" id="A0AAD9QPR8"/>
<protein>
    <submittedName>
        <fullName evidence="1">Uncharacterized protein</fullName>
    </submittedName>
</protein>
<evidence type="ECO:0000313" key="1">
    <source>
        <dbReference type="EMBL" id="KAK2564880.1"/>
    </source>
</evidence>
<proteinExistence type="predicted"/>
<keyword evidence="2" id="KW-1185">Reference proteome</keyword>
<organism evidence="1 2">
    <name type="scientific">Acropora cervicornis</name>
    <name type="common">Staghorn coral</name>
    <dbReference type="NCBI Taxonomy" id="6130"/>
    <lineage>
        <taxon>Eukaryota</taxon>
        <taxon>Metazoa</taxon>
        <taxon>Cnidaria</taxon>
        <taxon>Anthozoa</taxon>
        <taxon>Hexacorallia</taxon>
        <taxon>Scleractinia</taxon>
        <taxon>Astrocoeniina</taxon>
        <taxon>Acroporidae</taxon>
        <taxon>Acropora</taxon>
    </lineage>
</organism>
<reference evidence="1" key="1">
    <citation type="journal article" date="2023" name="G3 (Bethesda)">
        <title>Whole genome assembly and annotation of the endangered Caribbean coral Acropora cervicornis.</title>
        <authorList>
            <person name="Selwyn J.D."/>
            <person name="Vollmer S.V."/>
        </authorList>
    </citation>
    <scope>NUCLEOTIDE SEQUENCE</scope>
    <source>
        <strain evidence="1">K2</strain>
    </source>
</reference>
<accession>A0AAD9QPR8</accession>
<evidence type="ECO:0000313" key="2">
    <source>
        <dbReference type="Proteomes" id="UP001249851"/>
    </source>
</evidence>
<name>A0AAD9QPR8_ACRCE</name>
<gene>
    <name evidence="1" type="ORF">P5673_011582</name>
</gene>
<sequence>MVNGYFDSLTAVIDQVAPIKTRLITIRPKAPWYTIDIDNEKKCRRRYERKWRRTKDPTDRNNYIEKCKHVSLTSTPVLYQRTRI</sequence>
<dbReference type="EMBL" id="JARQWQ010000021">
    <property type="protein sequence ID" value="KAK2564880.1"/>
    <property type="molecule type" value="Genomic_DNA"/>
</dbReference>
<reference evidence="1" key="2">
    <citation type="journal article" date="2023" name="Science">
        <title>Genomic signatures of disease resistance in endangered staghorn corals.</title>
        <authorList>
            <person name="Vollmer S.V."/>
            <person name="Selwyn J.D."/>
            <person name="Despard B.A."/>
            <person name="Roesel C.L."/>
        </authorList>
    </citation>
    <scope>NUCLEOTIDE SEQUENCE</scope>
    <source>
        <strain evidence="1">K2</strain>
    </source>
</reference>
<comment type="caution">
    <text evidence="1">The sequence shown here is derived from an EMBL/GenBank/DDBJ whole genome shotgun (WGS) entry which is preliminary data.</text>
</comment>
<dbReference type="Proteomes" id="UP001249851">
    <property type="component" value="Unassembled WGS sequence"/>
</dbReference>